<feature type="domain" description="Peptidase S59" evidence="10">
    <location>
        <begin position="106"/>
        <end position="247"/>
    </location>
</feature>
<protein>
    <recommendedName>
        <fullName evidence="10">Peptidase S59 domain-containing protein</fullName>
    </recommendedName>
</protein>
<feature type="region of interest" description="Disordered" evidence="9">
    <location>
        <begin position="23"/>
        <end position="116"/>
    </location>
</feature>
<reference evidence="11" key="1">
    <citation type="submission" date="2021-01" db="EMBL/GenBank/DDBJ databases">
        <authorList>
            <person name="Corre E."/>
            <person name="Pelletier E."/>
            <person name="Niang G."/>
            <person name="Scheremetjew M."/>
            <person name="Finn R."/>
            <person name="Kale V."/>
            <person name="Holt S."/>
            <person name="Cochrane G."/>
            <person name="Meng A."/>
            <person name="Brown T."/>
            <person name="Cohen L."/>
        </authorList>
    </citation>
    <scope>NUCLEOTIDE SEQUENCE</scope>
    <source>
        <strain evidence="11">RCC1130</strain>
    </source>
</reference>
<dbReference type="GO" id="GO:0044614">
    <property type="term" value="C:nuclear pore cytoplasmic filaments"/>
    <property type="evidence" value="ECO:0007669"/>
    <property type="project" value="TreeGrafter"/>
</dbReference>
<organism evidence="11">
    <name type="scientific">Calcidiscus leptoporus</name>
    <dbReference type="NCBI Taxonomy" id="127549"/>
    <lineage>
        <taxon>Eukaryota</taxon>
        <taxon>Haptista</taxon>
        <taxon>Haptophyta</taxon>
        <taxon>Prymnesiophyceae</taxon>
        <taxon>Coccolithales</taxon>
        <taxon>Calcidiscaceae</taxon>
        <taxon>Calcidiscus</taxon>
    </lineage>
</organism>
<dbReference type="GO" id="GO:0003723">
    <property type="term" value="F:RNA binding"/>
    <property type="evidence" value="ECO:0007669"/>
    <property type="project" value="TreeGrafter"/>
</dbReference>
<name>A0A7S0IV24_9EUKA</name>
<evidence type="ECO:0000256" key="8">
    <source>
        <dbReference type="ARBA" id="ARBA00023242"/>
    </source>
</evidence>
<evidence type="ECO:0000256" key="9">
    <source>
        <dbReference type="SAM" id="MobiDB-lite"/>
    </source>
</evidence>
<keyword evidence="6" id="KW-0811">Translocation</keyword>
<dbReference type="GO" id="GO:0034398">
    <property type="term" value="P:telomere tethering at nuclear periphery"/>
    <property type="evidence" value="ECO:0007669"/>
    <property type="project" value="TreeGrafter"/>
</dbReference>
<evidence type="ECO:0000256" key="6">
    <source>
        <dbReference type="ARBA" id="ARBA00023010"/>
    </source>
</evidence>
<accession>A0A7S0IV24</accession>
<dbReference type="InterPro" id="IPR036903">
    <property type="entry name" value="Nup98_auto-Pept-S59_dom_sf"/>
</dbReference>
<evidence type="ECO:0000256" key="2">
    <source>
        <dbReference type="ARBA" id="ARBA00008926"/>
    </source>
</evidence>
<sequence>MHVHRALITALCSAGGTGDRWVGGSVLSAPQKAQPQDHAPHCALSTHNGGAHARTRSTRRQVLTASGTPAGVTPPPASSEDAAAAASPAQMSPAAPASARPSVNEPEVLQSKPSREELRLMRDDALAEVLDFELSRPGHGSLRWPGKTDLRGLVDKLDVLVKILEQKVIVYPPGIERPPAGHGLNKRCIYVMEGVWPRDKGNRERLRDARSLQRFKVQLQRNADRVCVKMLGYDEQAGVWSVEVADWSHLSGA</sequence>
<dbReference type="Pfam" id="PF04096">
    <property type="entry name" value="Nucleoporin2"/>
    <property type="match status" value="1"/>
</dbReference>
<evidence type="ECO:0000313" key="11">
    <source>
        <dbReference type="EMBL" id="CAD8532264.1"/>
    </source>
</evidence>
<evidence type="ECO:0000256" key="5">
    <source>
        <dbReference type="ARBA" id="ARBA00022927"/>
    </source>
</evidence>
<dbReference type="EMBL" id="HBER01014969">
    <property type="protein sequence ID" value="CAD8532264.1"/>
    <property type="molecule type" value="Transcribed_RNA"/>
</dbReference>
<dbReference type="Gene3D" id="3.30.1610.10">
    <property type="entry name" value="Peptidase S59, nucleoporin"/>
    <property type="match status" value="1"/>
</dbReference>
<dbReference type="PANTHER" id="PTHR23198:SF6">
    <property type="entry name" value="NUCLEAR PORE COMPLEX PROTEIN NUP98-NUP96"/>
    <property type="match status" value="1"/>
</dbReference>
<dbReference type="GO" id="GO:0051028">
    <property type="term" value="P:mRNA transport"/>
    <property type="evidence" value="ECO:0007669"/>
    <property type="project" value="UniProtKB-KW"/>
</dbReference>
<dbReference type="SUPFAM" id="SSF82215">
    <property type="entry name" value="C-terminal autoproteolytic domain of nucleoporin nup98"/>
    <property type="match status" value="1"/>
</dbReference>
<evidence type="ECO:0000256" key="1">
    <source>
        <dbReference type="ARBA" id="ARBA00004567"/>
    </source>
</evidence>
<evidence type="ECO:0000256" key="3">
    <source>
        <dbReference type="ARBA" id="ARBA00022448"/>
    </source>
</evidence>
<comment type="similarity">
    <text evidence="2">Belongs to the nucleoporin GLFG family.</text>
</comment>
<dbReference type="GO" id="GO:0000973">
    <property type="term" value="P:post-transcriptional tethering of RNA polymerase II gene DNA at nuclear periphery"/>
    <property type="evidence" value="ECO:0007669"/>
    <property type="project" value="TreeGrafter"/>
</dbReference>
<gene>
    <name evidence="11" type="ORF">CLEP1334_LOCUS7516</name>
</gene>
<dbReference type="GO" id="GO:0017056">
    <property type="term" value="F:structural constituent of nuclear pore"/>
    <property type="evidence" value="ECO:0007669"/>
    <property type="project" value="InterPro"/>
</dbReference>
<keyword evidence="7" id="KW-0906">Nuclear pore complex</keyword>
<dbReference type="InterPro" id="IPR037665">
    <property type="entry name" value="Nucleoporin_S59-like"/>
</dbReference>
<dbReference type="PANTHER" id="PTHR23198">
    <property type="entry name" value="NUCLEOPORIN"/>
    <property type="match status" value="1"/>
</dbReference>
<keyword evidence="3" id="KW-0813">Transport</keyword>
<keyword evidence="4" id="KW-0509">mRNA transport</keyword>
<proteinExistence type="inferred from homology"/>
<keyword evidence="5" id="KW-0653">Protein transport</keyword>
<feature type="compositionally biased region" description="Low complexity" evidence="9">
    <location>
        <begin position="78"/>
        <end position="102"/>
    </location>
</feature>
<dbReference type="GO" id="GO:0006405">
    <property type="term" value="P:RNA export from nucleus"/>
    <property type="evidence" value="ECO:0007669"/>
    <property type="project" value="TreeGrafter"/>
</dbReference>
<evidence type="ECO:0000256" key="7">
    <source>
        <dbReference type="ARBA" id="ARBA00023132"/>
    </source>
</evidence>
<comment type="subcellular location">
    <subcellularLocation>
        <location evidence="1">Nucleus</location>
        <location evidence="1">Nuclear pore complex</location>
    </subcellularLocation>
</comment>
<keyword evidence="8" id="KW-0539">Nucleus</keyword>
<dbReference type="PROSITE" id="PS51434">
    <property type="entry name" value="NUP_C"/>
    <property type="match status" value="1"/>
</dbReference>
<dbReference type="GO" id="GO:0006606">
    <property type="term" value="P:protein import into nucleus"/>
    <property type="evidence" value="ECO:0007669"/>
    <property type="project" value="TreeGrafter"/>
</dbReference>
<dbReference type="GO" id="GO:0008139">
    <property type="term" value="F:nuclear localization sequence binding"/>
    <property type="evidence" value="ECO:0007669"/>
    <property type="project" value="TreeGrafter"/>
</dbReference>
<evidence type="ECO:0000259" key="10">
    <source>
        <dbReference type="PROSITE" id="PS51434"/>
    </source>
</evidence>
<dbReference type="InterPro" id="IPR007230">
    <property type="entry name" value="Nup98_auto-Pept-S59_dom"/>
</dbReference>
<evidence type="ECO:0000256" key="4">
    <source>
        <dbReference type="ARBA" id="ARBA00022816"/>
    </source>
</evidence>
<dbReference type="AlphaFoldDB" id="A0A7S0IV24"/>